<comment type="caution">
    <text evidence="2">The sequence shown here is derived from an EMBL/GenBank/DDBJ whole genome shotgun (WGS) entry which is preliminary data.</text>
</comment>
<evidence type="ECO:0000256" key="1">
    <source>
        <dbReference type="SAM" id="MobiDB-lite"/>
    </source>
</evidence>
<organism evidence="2 3">
    <name type="scientific">Sphingomonas chungangi</name>
    <dbReference type="NCBI Taxonomy" id="2683589"/>
    <lineage>
        <taxon>Bacteria</taxon>
        <taxon>Pseudomonadati</taxon>
        <taxon>Pseudomonadota</taxon>
        <taxon>Alphaproteobacteria</taxon>
        <taxon>Sphingomonadales</taxon>
        <taxon>Sphingomonadaceae</taxon>
        <taxon>Sphingomonas</taxon>
    </lineage>
</organism>
<dbReference type="Proteomes" id="UP000570166">
    <property type="component" value="Unassembled WGS sequence"/>
</dbReference>
<evidence type="ECO:0000313" key="2">
    <source>
        <dbReference type="EMBL" id="MBA2934184.1"/>
    </source>
</evidence>
<sequence length="170" mass="16832">MIGVSRLSSIPPAGAQNTPGTQQVKQEARTAIGEIGHRVLAWTSASARTSDSGSTAWASAAGAGSDFAPDAGKLAGRGDIYDLQGMSSAIASRMGGTPAQEGALHRALGDFARAAMVQAAGLSGASPEQQTAGLRDALENALGGDGEDGIDGVTARIEQATATLVGQNGG</sequence>
<feature type="region of interest" description="Disordered" evidence="1">
    <location>
        <begin position="51"/>
        <end position="71"/>
    </location>
</feature>
<accession>A0A838L4U4</accession>
<protein>
    <submittedName>
        <fullName evidence="2">Uncharacterized protein</fullName>
    </submittedName>
</protein>
<dbReference type="RefSeq" id="WP_160365696.1">
    <property type="nucleotide sequence ID" value="NZ_JACEIB010000006.1"/>
</dbReference>
<evidence type="ECO:0000313" key="3">
    <source>
        <dbReference type="Proteomes" id="UP000570166"/>
    </source>
</evidence>
<proteinExistence type="predicted"/>
<reference evidence="2 3" key="1">
    <citation type="submission" date="2020-07" db="EMBL/GenBank/DDBJ databases">
        <authorList>
            <person name="Sun Q."/>
        </authorList>
    </citation>
    <scope>NUCLEOTIDE SEQUENCE [LARGE SCALE GENOMIC DNA]</scope>
    <source>
        <strain evidence="2 3">CGMCC 1.13654</strain>
    </source>
</reference>
<dbReference type="AlphaFoldDB" id="A0A838L4U4"/>
<feature type="region of interest" description="Disordered" evidence="1">
    <location>
        <begin position="1"/>
        <end position="27"/>
    </location>
</feature>
<name>A0A838L4U4_9SPHN</name>
<gene>
    <name evidence="2" type="ORF">HZF05_08730</name>
</gene>
<keyword evidence="3" id="KW-1185">Reference proteome</keyword>
<feature type="compositionally biased region" description="Polar residues" evidence="1">
    <location>
        <begin position="15"/>
        <end position="25"/>
    </location>
</feature>
<dbReference type="EMBL" id="JACEIB010000006">
    <property type="protein sequence ID" value="MBA2934184.1"/>
    <property type="molecule type" value="Genomic_DNA"/>
</dbReference>